<comment type="caution">
    <text evidence="1">The sequence shown here is derived from an EMBL/GenBank/DDBJ whole genome shotgun (WGS) entry which is preliminary data.</text>
</comment>
<evidence type="ECO:0000313" key="1">
    <source>
        <dbReference type="EMBL" id="CAD8105332.1"/>
    </source>
</evidence>
<keyword evidence="2" id="KW-1185">Reference proteome</keyword>
<dbReference type="Proteomes" id="UP000692954">
    <property type="component" value="Unassembled WGS sequence"/>
</dbReference>
<sequence>MKLTINQLQIEFVANKIVPSEREMKFIPQKQNSDPQATNVYDCNKYLVLFFGQKFSFHQKKNNMINEKNDLKNKLYGTTVKCPDLQNVT</sequence>
<dbReference type="AlphaFoldDB" id="A0A8S1PQS8"/>
<dbReference type="EMBL" id="CAJJDN010000084">
    <property type="protein sequence ID" value="CAD8105332.1"/>
    <property type="molecule type" value="Genomic_DNA"/>
</dbReference>
<organism evidence="1 2">
    <name type="scientific">Paramecium sonneborni</name>
    <dbReference type="NCBI Taxonomy" id="65129"/>
    <lineage>
        <taxon>Eukaryota</taxon>
        <taxon>Sar</taxon>
        <taxon>Alveolata</taxon>
        <taxon>Ciliophora</taxon>
        <taxon>Intramacronucleata</taxon>
        <taxon>Oligohymenophorea</taxon>
        <taxon>Peniculida</taxon>
        <taxon>Parameciidae</taxon>
        <taxon>Paramecium</taxon>
    </lineage>
</organism>
<name>A0A8S1PQS8_9CILI</name>
<evidence type="ECO:0000313" key="2">
    <source>
        <dbReference type="Proteomes" id="UP000692954"/>
    </source>
</evidence>
<reference evidence="1" key="1">
    <citation type="submission" date="2021-01" db="EMBL/GenBank/DDBJ databases">
        <authorList>
            <consortium name="Genoscope - CEA"/>
            <person name="William W."/>
        </authorList>
    </citation>
    <scope>NUCLEOTIDE SEQUENCE</scope>
</reference>
<proteinExistence type="predicted"/>
<gene>
    <name evidence="1" type="ORF">PSON_ATCC_30995.1.T0840101</name>
</gene>
<protein>
    <submittedName>
        <fullName evidence="1">Uncharacterized protein</fullName>
    </submittedName>
</protein>
<accession>A0A8S1PQS8</accession>